<dbReference type="InterPro" id="IPR001279">
    <property type="entry name" value="Metallo-B-lactamas"/>
</dbReference>
<dbReference type="Gene3D" id="1.25.40.880">
    <property type="entry name" value="Alkyl sulfatase, dimerisation domain"/>
    <property type="match status" value="1"/>
</dbReference>
<accession>A0A9E5JV58</accession>
<dbReference type="Pfam" id="PF14863">
    <property type="entry name" value="Alkyl_sulf_dimr"/>
    <property type="match status" value="1"/>
</dbReference>
<protein>
    <submittedName>
        <fullName evidence="2">MBL fold metallo-hydrolase</fullName>
    </submittedName>
</protein>
<evidence type="ECO:0000313" key="2">
    <source>
        <dbReference type="EMBL" id="NHO66031.1"/>
    </source>
</evidence>
<dbReference type="GO" id="GO:0046983">
    <property type="term" value="F:protein dimerization activity"/>
    <property type="evidence" value="ECO:0007669"/>
    <property type="project" value="InterPro"/>
</dbReference>
<dbReference type="SMART" id="SM00849">
    <property type="entry name" value="Lactamase_B"/>
    <property type="match status" value="1"/>
</dbReference>
<name>A0A9E5JV58_9GAMM</name>
<sequence length="413" mass="45364">MSTETSDNKPQLAALVQAGDQQTEAVKINDFIFMARDISNAYLVTTDDGDVMINAGFINSAERNQSVIGPVRTGPLKYIILTQAHADHFGGVPVLREAITQIITEHRFVDTWTFFDRLGPYLKGRSGKLWTGTIKGRDKIVVPEVTPDIEVIGQYDFELGGRRFDVISTPGGEAPDAMVVWMPREKVVFTGNLFGPVFLSMPNLCTMRGDKPRSAALWLECLEKVRDLNAELLITGHGDPIEGADTIRANLDKMHGAVSYILNATLDGMNAGKDVHTLMRDIQLPEDLQIGEFHGKVSWAVRTIWEEYSGWFHMDYTTSLYAVPRASVAADLAELAGGTQSLAKRAQQKLEADQPLQALHLLEVALDAEPHCKAALTVKQAVLGTLLQQSGGSNLSETMWLKTELTATETQLG</sequence>
<evidence type="ECO:0000259" key="1">
    <source>
        <dbReference type="SMART" id="SM00849"/>
    </source>
</evidence>
<evidence type="ECO:0000313" key="3">
    <source>
        <dbReference type="Proteomes" id="UP000787472"/>
    </source>
</evidence>
<dbReference type="InterPro" id="IPR036866">
    <property type="entry name" value="RibonucZ/Hydroxyglut_hydro"/>
</dbReference>
<dbReference type="PANTHER" id="PTHR43223:SF2">
    <property type="entry name" value="METALLO-BETA-LACTAMASE DOMAIN-CONTAINING PROTEIN"/>
    <property type="match status" value="1"/>
</dbReference>
<organism evidence="2 3">
    <name type="scientific">Pseudomaricurvus hydrocarbonicus</name>
    <dbReference type="NCBI Taxonomy" id="1470433"/>
    <lineage>
        <taxon>Bacteria</taxon>
        <taxon>Pseudomonadati</taxon>
        <taxon>Pseudomonadota</taxon>
        <taxon>Gammaproteobacteria</taxon>
        <taxon>Cellvibrionales</taxon>
        <taxon>Cellvibrionaceae</taxon>
        <taxon>Pseudomaricurvus</taxon>
    </lineage>
</organism>
<gene>
    <name evidence="2" type="ORF">G8770_10795</name>
</gene>
<dbReference type="Gene3D" id="3.60.15.30">
    <property type="entry name" value="Metallo-beta-lactamase domain"/>
    <property type="match status" value="1"/>
</dbReference>
<proteinExistence type="predicted"/>
<reference evidence="2" key="1">
    <citation type="submission" date="2020-03" db="EMBL/GenBank/DDBJ databases">
        <authorList>
            <person name="Guo F."/>
        </authorList>
    </citation>
    <scope>NUCLEOTIDE SEQUENCE</scope>
    <source>
        <strain evidence="2">JCM 30134</strain>
    </source>
</reference>
<dbReference type="PANTHER" id="PTHR43223">
    <property type="entry name" value="ALKYL/ARYL-SULFATASE"/>
    <property type="match status" value="1"/>
</dbReference>
<dbReference type="AlphaFoldDB" id="A0A9E5JV58"/>
<dbReference type="InterPro" id="IPR029228">
    <property type="entry name" value="Alkyl_sulf_dimr"/>
</dbReference>
<dbReference type="InterPro" id="IPR052195">
    <property type="entry name" value="Bact_Alkyl/Aryl-Sulfatase"/>
</dbReference>
<dbReference type="SUPFAM" id="SSF56281">
    <property type="entry name" value="Metallo-hydrolase/oxidoreductase"/>
    <property type="match status" value="1"/>
</dbReference>
<comment type="caution">
    <text evidence="2">The sequence shown here is derived from an EMBL/GenBank/DDBJ whole genome shotgun (WGS) entry which is preliminary data.</text>
</comment>
<feature type="domain" description="Metallo-beta-lactamase" evidence="1">
    <location>
        <begin position="38"/>
        <end position="237"/>
    </location>
</feature>
<dbReference type="InterPro" id="IPR038536">
    <property type="entry name" value="Alkyl/aryl-sulf_dimr_sf"/>
</dbReference>
<dbReference type="Proteomes" id="UP000787472">
    <property type="component" value="Unassembled WGS sequence"/>
</dbReference>
<dbReference type="Pfam" id="PF00753">
    <property type="entry name" value="Lactamase_B"/>
    <property type="match status" value="1"/>
</dbReference>
<dbReference type="EMBL" id="JAAONZ010000006">
    <property type="protein sequence ID" value="NHO66031.1"/>
    <property type="molecule type" value="Genomic_DNA"/>
</dbReference>
<dbReference type="RefSeq" id="WP_167186068.1">
    <property type="nucleotide sequence ID" value="NZ_JAAONZ010000006.1"/>
</dbReference>
<keyword evidence="3" id="KW-1185">Reference proteome</keyword>